<dbReference type="SUPFAM" id="SSF48452">
    <property type="entry name" value="TPR-like"/>
    <property type="match status" value="2"/>
</dbReference>
<evidence type="ECO:0000259" key="6">
    <source>
        <dbReference type="PROSITE" id="PS50089"/>
    </source>
</evidence>
<feature type="repeat" description="TPR" evidence="5">
    <location>
        <begin position="172"/>
        <end position="205"/>
    </location>
</feature>
<accession>A0A1B6GS91</accession>
<dbReference type="PROSITE" id="PS50005">
    <property type="entry name" value="TPR"/>
    <property type="match status" value="1"/>
</dbReference>
<dbReference type="InterPro" id="IPR003111">
    <property type="entry name" value="Lon_prtase_N"/>
</dbReference>
<dbReference type="CDD" id="cd16514">
    <property type="entry name" value="RING-HC_LONFs_rpt2"/>
    <property type="match status" value="1"/>
</dbReference>
<organism evidence="8">
    <name type="scientific">Cuerna arida</name>
    <dbReference type="NCBI Taxonomy" id="1464854"/>
    <lineage>
        <taxon>Eukaryota</taxon>
        <taxon>Metazoa</taxon>
        <taxon>Ecdysozoa</taxon>
        <taxon>Arthropoda</taxon>
        <taxon>Hexapoda</taxon>
        <taxon>Insecta</taxon>
        <taxon>Pterygota</taxon>
        <taxon>Neoptera</taxon>
        <taxon>Paraneoptera</taxon>
        <taxon>Hemiptera</taxon>
        <taxon>Auchenorrhyncha</taxon>
        <taxon>Membracoidea</taxon>
        <taxon>Cicadellidae</taxon>
        <taxon>Cicadellinae</taxon>
        <taxon>Proconiini</taxon>
        <taxon>Cuerna</taxon>
    </lineage>
</organism>
<dbReference type="InterPro" id="IPR017907">
    <property type="entry name" value="Znf_RING_CS"/>
</dbReference>
<evidence type="ECO:0000256" key="2">
    <source>
        <dbReference type="ARBA" id="ARBA00022771"/>
    </source>
</evidence>
<keyword evidence="1" id="KW-0479">Metal-binding</keyword>
<feature type="domain" description="Lon N-terminal" evidence="7">
    <location>
        <begin position="464"/>
        <end position="685"/>
    </location>
</feature>
<dbReference type="CDD" id="cd16513">
    <property type="entry name" value="RING-HC_LONFs_rpt1"/>
    <property type="match status" value="1"/>
</dbReference>
<dbReference type="AlphaFoldDB" id="A0A1B6GS91"/>
<dbReference type="Gene3D" id="2.30.130.40">
    <property type="entry name" value="LON domain-like"/>
    <property type="match status" value="1"/>
</dbReference>
<dbReference type="SMART" id="SM00184">
    <property type="entry name" value="RING"/>
    <property type="match status" value="2"/>
</dbReference>
<dbReference type="PANTHER" id="PTHR23327">
    <property type="entry name" value="RING FINGER PROTEIN 127"/>
    <property type="match status" value="1"/>
</dbReference>
<dbReference type="InterPro" id="IPR013083">
    <property type="entry name" value="Znf_RING/FYVE/PHD"/>
</dbReference>
<dbReference type="SUPFAM" id="SSF57850">
    <property type="entry name" value="RING/U-box"/>
    <property type="match status" value="2"/>
</dbReference>
<feature type="domain" description="RING-type" evidence="6">
    <location>
        <begin position="109"/>
        <end position="144"/>
    </location>
</feature>
<feature type="domain" description="RING-type" evidence="6">
    <location>
        <begin position="385"/>
        <end position="422"/>
    </location>
</feature>
<dbReference type="Pfam" id="PF13445">
    <property type="entry name" value="zf-RING_UBOX"/>
    <property type="match status" value="1"/>
</dbReference>
<keyword evidence="5" id="KW-0802">TPR repeat</keyword>
<gene>
    <name evidence="8" type="ORF">g.42576</name>
</gene>
<dbReference type="InterPro" id="IPR001841">
    <property type="entry name" value="Znf_RING"/>
</dbReference>
<dbReference type="InterPro" id="IPR011990">
    <property type="entry name" value="TPR-like_helical_dom_sf"/>
</dbReference>
<dbReference type="Pfam" id="PF13923">
    <property type="entry name" value="zf-C3HC4_2"/>
    <property type="match status" value="1"/>
</dbReference>
<name>A0A1B6GS91_9HEMI</name>
<dbReference type="Gene3D" id="1.25.40.10">
    <property type="entry name" value="Tetratricopeptide repeat domain"/>
    <property type="match status" value="2"/>
</dbReference>
<dbReference type="GO" id="GO:0005737">
    <property type="term" value="C:cytoplasm"/>
    <property type="evidence" value="ECO:0007669"/>
    <property type="project" value="UniProtKB-ARBA"/>
</dbReference>
<keyword evidence="3" id="KW-0862">Zinc</keyword>
<evidence type="ECO:0000256" key="4">
    <source>
        <dbReference type="PROSITE-ProRule" id="PRU00175"/>
    </source>
</evidence>
<dbReference type="PROSITE" id="PS00518">
    <property type="entry name" value="ZF_RING_1"/>
    <property type="match status" value="2"/>
</dbReference>
<evidence type="ECO:0000256" key="5">
    <source>
        <dbReference type="PROSITE-ProRule" id="PRU00339"/>
    </source>
</evidence>
<dbReference type="PROSITE" id="PS50089">
    <property type="entry name" value="ZF_RING_2"/>
    <property type="match status" value="2"/>
</dbReference>
<evidence type="ECO:0000256" key="1">
    <source>
        <dbReference type="ARBA" id="ARBA00022723"/>
    </source>
</evidence>
<dbReference type="PROSITE" id="PS51787">
    <property type="entry name" value="LON_N"/>
    <property type="match status" value="1"/>
</dbReference>
<dbReference type="Pfam" id="PF02190">
    <property type="entry name" value="LON_substr_bdg"/>
    <property type="match status" value="1"/>
</dbReference>
<protein>
    <recommendedName>
        <fullName evidence="9">LON peptidase N-terminal domain and RING finger protein 3</fullName>
    </recommendedName>
</protein>
<evidence type="ECO:0000313" key="8">
    <source>
        <dbReference type="EMBL" id="JAS65289.1"/>
    </source>
</evidence>
<keyword evidence="2 4" id="KW-0863">Zinc-finger</keyword>
<dbReference type="SUPFAM" id="SSF88697">
    <property type="entry name" value="PUA domain-like"/>
    <property type="match status" value="1"/>
</dbReference>
<dbReference type="SMART" id="SM00464">
    <property type="entry name" value="LON"/>
    <property type="match status" value="1"/>
</dbReference>
<evidence type="ECO:0000256" key="3">
    <source>
        <dbReference type="ARBA" id="ARBA00022833"/>
    </source>
</evidence>
<dbReference type="Gene3D" id="3.30.40.10">
    <property type="entry name" value="Zinc/RING finger domain, C3HC4 (zinc finger)"/>
    <property type="match status" value="2"/>
</dbReference>
<dbReference type="InterPro" id="IPR046336">
    <property type="entry name" value="Lon_prtase_N_sf"/>
</dbReference>
<dbReference type="InterPro" id="IPR027370">
    <property type="entry name" value="Znf-RING_euk"/>
</dbReference>
<dbReference type="SMART" id="SM00028">
    <property type="entry name" value="TPR"/>
    <property type="match status" value="4"/>
</dbReference>
<feature type="non-terminal residue" evidence="8">
    <location>
        <position position="1"/>
    </location>
</feature>
<evidence type="ECO:0008006" key="9">
    <source>
        <dbReference type="Google" id="ProtNLM"/>
    </source>
</evidence>
<proteinExistence type="predicted"/>
<evidence type="ECO:0000259" key="7">
    <source>
        <dbReference type="PROSITE" id="PS51787"/>
    </source>
</evidence>
<dbReference type="Pfam" id="PF13181">
    <property type="entry name" value="TPR_8"/>
    <property type="match status" value="1"/>
</dbReference>
<dbReference type="GO" id="GO:0008270">
    <property type="term" value="F:zinc ion binding"/>
    <property type="evidence" value="ECO:0007669"/>
    <property type="project" value="UniProtKB-KW"/>
</dbReference>
<dbReference type="PANTHER" id="PTHR23327:SF42">
    <property type="entry name" value="LON PEPTIDASE N-TERMINAL DOMAIN AND RING FINGER PROTEIN C14F5.10C"/>
    <property type="match status" value="1"/>
</dbReference>
<reference evidence="8" key="1">
    <citation type="submission" date="2015-11" db="EMBL/GenBank/DDBJ databases">
        <title>De novo transcriptome assembly of four potential Pierce s Disease insect vectors from Arizona vineyards.</title>
        <authorList>
            <person name="Tassone E.E."/>
        </authorList>
    </citation>
    <scope>NUCLEOTIDE SEQUENCE</scope>
</reference>
<dbReference type="EMBL" id="GECZ01004480">
    <property type="protein sequence ID" value="JAS65289.1"/>
    <property type="molecule type" value="Transcribed_RNA"/>
</dbReference>
<dbReference type="InterPro" id="IPR015947">
    <property type="entry name" value="PUA-like_sf"/>
</dbReference>
<dbReference type="InterPro" id="IPR019734">
    <property type="entry name" value="TPR_rpt"/>
</dbReference>
<dbReference type="GO" id="GO:0061630">
    <property type="term" value="F:ubiquitin protein ligase activity"/>
    <property type="evidence" value="ECO:0007669"/>
    <property type="project" value="TreeGrafter"/>
</dbReference>
<sequence length="707" mass="79762">SQSTWRRPTSDMALIERARAAYHNADYNQAVSLFEECLATMEPSTEIYLDYAEALVQCGRLLDSLDVYSLCSRFTVVSSDRLKHVVSTFMELLTTKGQGCEDVMCGLGCSMCEGVLDHPVTLACGHTFCAACVVRDTAQQCAKCGARLGPTLETNVLVKKVVEKWFQTEIRAARLREEGNRLCQNSKFEEAISKYDQALELAPSHLVYSNRSHTLYRLNRLQAALESAEAAIKLRPHWVKGHYRRAVVMSAMGQHEEAFVSFATCVALDSNGEIMRNELTRSLKRLLVPSSCGRRLCVKTRWNSPYFSPSHFLPTVNSSDCEDNSSGEDEYQMQKKTVPKVQVNRRLHKVFGRILQEVSRLKRLERKPVQLQIDEKAVDPTDFDCILCCRTLWQPVTTPCGHSYCVVCLERSLDYSSSCPLCMTSLTNFVGTHTKSVTRWLEEALMIGMPDIYSTRLLTYRQEIDELERSTEVPVFVCTTAFPTVPCPLFIYEPRYRGMIRRCIESGSRQFAISACTLPTKQTVSGNPPPLRARFADYGTMLKIEDLVLLPDGCSILTTVGVRRFQVLSRSEKDGYDTAQVRFIVDTPIPEHQLKDIQMLHARVLSKGRWWYSKMPPRLQNEIYCTLGEMPEPEADWTTLDDGPAWLWWLLAILPLSKSLQIAILSITSLGKRLRAIEKTLDHLAANSEAMILAGVSPRITPSAAVS</sequence>